<name>A0A8S5UUX5_9CAUD</name>
<reference evidence="1" key="1">
    <citation type="journal article" date="2021" name="Proc. Natl. Acad. Sci. U.S.A.">
        <title>A Catalog of Tens of Thousands of Viruses from Human Metagenomes Reveals Hidden Associations with Chronic Diseases.</title>
        <authorList>
            <person name="Tisza M.J."/>
            <person name="Buck C.B."/>
        </authorList>
    </citation>
    <scope>NUCLEOTIDE SEQUENCE</scope>
    <source>
        <strain evidence="1">CtP6q2</strain>
    </source>
</reference>
<accession>A0A8S5UUX5</accession>
<evidence type="ECO:0000313" key="1">
    <source>
        <dbReference type="EMBL" id="DAF98194.1"/>
    </source>
</evidence>
<organism evidence="1">
    <name type="scientific">Myoviridae sp. ctP6q2</name>
    <dbReference type="NCBI Taxonomy" id="2825096"/>
    <lineage>
        <taxon>Viruses</taxon>
        <taxon>Duplodnaviria</taxon>
        <taxon>Heunggongvirae</taxon>
        <taxon>Uroviricota</taxon>
        <taxon>Caudoviricetes</taxon>
    </lineage>
</organism>
<sequence>MKEVLSIEQMKHLKELGLDTSDASMVLIATDDDGCELLWEDAEKAIKHHWYNVHFNLYYVDTSRYDHSLKEECGVFTLQDIIGKLPRHINDFGTKYKLHIEPTFAGPWYISYQIGICEPFVFKLSGNLLDAAYDMLCWCIENGYVKVGMEEK</sequence>
<protein>
    <submittedName>
        <fullName evidence="1">Uncharacterized protein</fullName>
    </submittedName>
</protein>
<dbReference type="EMBL" id="BK016143">
    <property type="protein sequence ID" value="DAF98194.1"/>
    <property type="molecule type" value="Genomic_DNA"/>
</dbReference>
<proteinExistence type="predicted"/>